<keyword evidence="3" id="KW-1185">Reference proteome</keyword>
<name>A0A918Q348_9ACTN</name>
<feature type="region of interest" description="Disordered" evidence="1">
    <location>
        <begin position="1"/>
        <end position="44"/>
    </location>
</feature>
<gene>
    <name evidence="2" type="ORF">GCM10010365_57410</name>
</gene>
<dbReference type="EMBL" id="BMVW01000014">
    <property type="protein sequence ID" value="GGZ29573.1"/>
    <property type="molecule type" value="Genomic_DNA"/>
</dbReference>
<comment type="caution">
    <text evidence="2">The sequence shown here is derived from an EMBL/GenBank/DDBJ whole genome shotgun (WGS) entry which is preliminary data.</text>
</comment>
<organism evidence="2 3">
    <name type="scientific">Streptomyces poonensis</name>
    <dbReference type="NCBI Taxonomy" id="68255"/>
    <lineage>
        <taxon>Bacteria</taxon>
        <taxon>Bacillati</taxon>
        <taxon>Actinomycetota</taxon>
        <taxon>Actinomycetes</taxon>
        <taxon>Kitasatosporales</taxon>
        <taxon>Streptomycetaceae</taxon>
        <taxon>Streptomyces</taxon>
    </lineage>
</organism>
<evidence type="ECO:0000313" key="2">
    <source>
        <dbReference type="EMBL" id="GGZ29573.1"/>
    </source>
</evidence>
<sequence length="159" mass="17197">MVLSMPGCWSRRVPTASTAPPHTPDPRAATKGYGQPGTNWSEDRPLRSWMWQNTWVGAGGGVRAEPVADVDRHRQAPVGGLRHGKAGENLPQPGHIDVPAVQRVVHGAVPAPVLDHQCQVHRSRDRPVRAQQCVHRSEQFVPARGQTAEQVVAEAGGGR</sequence>
<proteinExistence type="predicted"/>
<accession>A0A918Q348</accession>
<dbReference type="AlphaFoldDB" id="A0A918Q348"/>
<evidence type="ECO:0000313" key="3">
    <source>
        <dbReference type="Proteomes" id="UP000622166"/>
    </source>
</evidence>
<reference evidence="2" key="2">
    <citation type="submission" date="2020-09" db="EMBL/GenBank/DDBJ databases">
        <authorList>
            <person name="Sun Q."/>
            <person name="Ohkuma M."/>
        </authorList>
    </citation>
    <scope>NUCLEOTIDE SEQUENCE</scope>
    <source>
        <strain evidence="2">JCM 4815</strain>
    </source>
</reference>
<protein>
    <submittedName>
        <fullName evidence="2">Uncharacterized protein</fullName>
    </submittedName>
</protein>
<reference evidence="2" key="1">
    <citation type="journal article" date="2014" name="Int. J. Syst. Evol. Microbiol.">
        <title>Complete genome sequence of Corynebacterium casei LMG S-19264T (=DSM 44701T), isolated from a smear-ripened cheese.</title>
        <authorList>
            <consortium name="US DOE Joint Genome Institute (JGI-PGF)"/>
            <person name="Walter F."/>
            <person name="Albersmeier A."/>
            <person name="Kalinowski J."/>
            <person name="Ruckert C."/>
        </authorList>
    </citation>
    <scope>NUCLEOTIDE SEQUENCE</scope>
    <source>
        <strain evidence="2">JCM 4815</strain>
    </source>
</reference>
<dbReference type="Proteomes" id="UP000622166">
    <property type="component" value="Unassembled WGS sequence"/>
</dbReference>
<evidence type="ECO:0000256" key="1">
    <source>
        <dbReference type="SAM" id="MobiDB-lite"/>
    </source>
</evidence>